<sequence>MQHCHSPRLCESYRHLDPSVAKLYEHYNEAGVDFRRFRGVTLEELDRVEELLQTNVCVYKLVETENGKTEAELVRRSLCSYPETLNVNLRHTFRSYKTSTNTAARIAVENVVIPYGRRRTRCIGTKERMKVASVEYTPRVSVGRLHLFFNC</sequence>
<gene>
    <name evidence="1" type="ORF">NP493_16g12041</name>
</gene>
<name>A0AAD9PED8_RIDPI</name>
<dbReference type="AlphaFoldDB" id="A0AAD9PED8"/>
<evidence type="ECO:0000313" key="1">
    <source>
        <dbReference type="EMBL" id="KAK2193304.1"/>
    </source>
</evidence>
<dbReference type="Proteomes" id="UP001209878">
    <property type="component" value="Unassembled WGS sequence"/>
</dbReference>
<organism evidence="1 2">
    <name type="scientific">Ridgeia piscesae</name>
    <name type="common">Tubeworm</name>
    <dbReference type="NCBI Taxonomy" id="27915"/>
    <lineage>
        <taxon>Eukaryota</taxon>
        <taxon>Metazoa</taxon>
        <taxon>Spiralia</taxon>
        <taxon>Lophotrochozoa</taxon>
        <taxon>Annelida</taxon>
        <taxon>Polychaeta</taxon>
        <taxon>Sedentaria</taxon>
        <taxon>Canalipalpata</taxon>
        <taxon>Sabellida</taxon>
        <taxon>Siboglinidae</taxon>
        <taxon>Ridgeia</taxon>
    </lineage>
</organism>
<reference evidence="1" key="1">
    <citation type="journal article" date="2023" name="Mol. Biol. Evol.">
        <title>Third-Generation Sequencing Reveals the Adaptive Role of the Epigenome in Three Deep-Sea Polychaetes.</title>
        <authorList>
            <person name="Perez M."/>
            <person name="Aroh O."/>
            <person name="Sun Y."/>
            <person name="Lan Y."/>
            <person name="Juniper S.K."/>
            <person name="Young C.R."/>
            <person name="Angers B."/>
            <person name="Qian P.Y."/>
        </authorList>
    </citation>
    <scope>NUCLEOTIDE SEQUENCE</scope>
    <source>
        <strain evidence="1">R07B-5</strain>
    </source>
</reference>
<dbReference type="EMBL" id="JAODUO010000015">
    <property type="protein sequence ID" value="KAK2193304.1"/>
    <property type="molecule type" value="Genomic_DNA"/>
</dbReference>
<comment type="caution">
    <text evidence="1">The sequence shown here is derived from an EMBL/GenBank/DDBJ whole genome shotgun (WGS) entry which is preliminary data.</text>
</comment>
<protein>
    <submittedName>
        <fullName evidence="1">Uncharacterized protein</fullName>
    </submittedName>
</protein>
<keyword evidence="2" id="KW-1185">Reference proteome</keyword>
<proteinExistence type="predicted"/>
<evidence type="ECO:0000313" key="2">
    <source>
        <dbReference type="Proteomes" id="UP001209878"/>
    </source>
</evidence>
<accession>A0AAD9PED8</accession>